<keyword evidence="1" id="KW-0732">Signal</keyword>
<dbReference type="InterPro" id="IPR005135">
    <property type="entry name" value="Endo/exonuclease/phosphatase"/>
</dbReference>
<dbReference type="InterPro" id="IPR036691">
    <property type="entry name" value="Endo/exonu/phosph_ase_sf"/>
</dbReference>
<organism evidence="3 4">
    <name type="scientific">Marinifilum flexuosum</name>
    <dbReference type="NCBI Taxonomy" id="1117708"/>
    <lineage>
        <taxon>Bacteria</taxon>
        <taxon>Pseudomonadati</taxon>
        <taxon>Bacteroidota</taxon>
        <taxon>Bacteroidia</taxon>
        <taxon>Marinilabiliales</taxon>
        <taxon>Marinifilaceae</taxon>
    </lineage>
</organism>
<dbReference type="EMBL" id="RAPQ01000008">
    <property type="protein sequence ID" value="RKE03324.1"/>
    <property type="molecule type" value="Genomic_DNA"/>
</dbReference>
<name>A0A419X6D7_9BACT</name>
<comment type="caution">
    <text evidence="3">The sequence shown here is derived from an EMBL/GenBank/DDBJ whole genome shotgun (WGS) entry which is preliminary data.</text>
</comment>
<dbReference type="Pfam" id="PF19580">
    <property type="entry name" value="Exo_endo_phos_3"/>
    <property type="match status" value="1"/>
</dbReference>
<sequence length="349" mass="39979">MIRMRTIAALLLAFLMVSSGESFAQKKDYQVACVGFYNLENLFDTIDDPNKRDEEYLPGGKRKWSKARYEDKLFNMAHIISLMGKNGVQEGVSILGVSEIENRRVLEDLVQQSPIKNRNYQIAHFESPDKRGIDVGLLYNPDHFKLLDQKKYKYQPLKENGDTLYTRDQLLVSGLLFGDKVHVIVNHWPSRYGGEKKSRPNRNGAAAVTRSIADSLLKDDANAKIFIMGDLNDDPINESVKKVIGTKASKKKVQGGLFYNPWENLYKNGIGTLAYRDSWNLFDQILLSNPLVHTKGGFTYLKSEILREKFMFTENGRYKGYPKRTFSFDNYVGGYSDHLPVFVYLVKEK</sequence>
<protein>
    <recommendedName>
        <fullName evidence="2">Endonuclease/exonuclease/phosphatase domain-containing protein</fullName>
    </recommendedName>
</protein>
<feature type="signal peptide" evidence="1">
    <location>
        <begin position="1"/>
        <end position="24"/>
    </location>
</feature>
<feature type="chain" id="PRO_5019320822" description="Endonuclease/exonuclease/phosphatase domain-containing protein" evidence="1">
    <location>
        <begin position="25"/>
        <end position="349"/>
    </location>
</feature>
<evidence type="ECO:0000256" key="1">
    <source>
        <dbReference type="SAM" id="SignalP"/>
    </source>
</evidence>
<keyword evidence="4" id="KW-1185">Reference proteome</keyword>
<evidence type="ECO:0000313" key="3">
    <source>
        <dbReference type="EMBL" id="RKE03324.1"/>
    </source>
</evidence>
<dbReference type="Gene3D" id="3.60.10.10">
    <property type="entry name" value="Endonuclease/exonuclease/phosphatase"/>
    <property type="match status" value="1"/>
</dbReference>
<accession>A0A419X6D7</accession>
<dbReference type="AlphaFoldDB" id="A0A419X6D7"/>
<dbReference type="Proteomes" id="UP000284531">
    <property type="component" value="Unassembled WGS sequence"/>
</dbReference>
<feature type="domain" description="Endonuclease/exonuclease/phosphatase" evidence="2">
    <location>
        <begin position="33"/>
        <end position="347"/>
    </location>
</feature>
<dbReference type="GO" id="GO:0003824">
    <property type="term" value="F:catalytic activity"/>
    <property type="evidence" value="ECO:0007669"/>
    <property type="project" value="InterPro"/>
</dbReference>
<reference evidence="3 4" key="1">
    <citation type="submission" date="2018-09" db="EMBL/GenBank/DDBJ databases">
        <title>Genomic Encyclopedia of Archaeal and Bacterial Type Strains, Phase II (KMG-II): from individual species to whole genera.</title>
        <authorList>
            <person name="Goeker M."/>
        </authorList>
    </citation>
    <scope>NUCLEOTIDE SEQUENCE [LARGE SCALE GENOMIC DNA]</scope>
    <source>
        <strain evidence="3 4">DSM 21950</strain>
    </source>
</reference>
<proteinExistence type="predicted"/>
<dbReference type="PANTHER" id="PTHR42834:SF1">
    <property type="entry name" value="ENDONUCLEASE_EXONUCLEASE_PHOSPHATASE FAMILY PROTEIN (AFU_ORTHOLOGUE AFUA_3G09210)"/>
    <property type="match status" value="1"/>
</dbReference>
<evidence type="ECO:0000259" key="2">
    <source>
        <dbReference type="Pfam" id="PF19580"/>
    </source>
</evidence>
<dbReference type="PANTHER" id="PTHR42834">
    <property type="entry name" value="ENDONUCLEASE/EXONUCLEASE/PHOSPHATASE FAMILY PROTEIN (AFU_ORTHOLOGUE AFUA_3G09210)"/>
    <property type="match status" value="1"/>
</dbReference>
<dbReference type="SUPFAM" id="SSF56219">
    <property type="entry name" value="DNase I-like"/>
    <property type="match status" value="1"/>
</dbReference>
<gene>
    <name evidence="3" type="ORF">BXY64_0317</name>
</gene>
<evidence type="ECO:0000313" key="4">
    <source>
        <dbReference type="Proteomes" id="UP000284531"/>
    </source>
</evidence>